<dbReference type="HOGENOM" id="CLU_010194_8_2_1"/>
<keyword evidence="2" id="KW-0521">NADP</keyword>
<dbReference type="PANTHER" id="PTHR43008">
    <property type="entry name" value="BENZIL REDUCTASE"/>
    <property type="match status" value="1"/>
</dbReference>
<protein>
    <submittedName>
        <fullName evidence="4">Uncharacterized protein</fullName>
    </submittedName>
</protein>
<dbReference type="InterPro" id="IPR036291">
    <property type="entry name" value="NAD(P)-bd_dom_sf"/>
</dbReference>
<evidence type="ECO:0000313" key="4">
    <source>
        <dbReference type="EMBL" id="KIW61999.1"/>
    </source>
</evidence>
<dbReference type="GO" id="GO:0016616">
    <property type="term" value="F:oxidoreductase activity, acting on the CH-OH group of donors, NAD or NADP as acceptor"/>
    <property type="evidence" value="ECO:0007669"/>
    <property type="project" value="UniProtKB-ARBA"/>
</dbReference>
<dbReference type="InterPro" id="IPR002347">
    <property type="entry name" value="SDR_fam"/>
</dbReference>
<dbReference type="Gene3D" id="3.40.50.720">
    <property type="entry name" value="NAD(P)-binding Rossmann-like Domain"/>
    <property type="match status" value="1"/>
</dbReference>
<dbReference type="RefSeq" id="XP_013322583.1">
    <property type="nucleotide sequence ID" value="XM_013467129.1"/>
</dbReference>
<dbReference type="GO" id="GO:0050664">
    <property type="term" value="F:oxidoreductase activity, acting on NAD(P)H, oxygen as acceptor"/>
    <property type="evidence" value="ECO:0007669"/>
    <property type="project" value="TreeGrafter"/>
</dbReference>
<evidence type="ECO:0000256" key="3">
    <source>
        <dbReference type="ARBA" id="ARBA00023002"/>
    </source>
</evidence>
<dbReference type="PROSITE" id="PS00061">
    <property type="entry name" value="ADH_SHORT"/>
    <property type="match status" value="1"/>
</dbReference>
<dbReference type="PRINTS" id="PR00081">
    <property type="entry name" value="GDHRDH"/>
</dbReference>
<dbReference type="PANTHER" id="PTHR43008:SF4">
    <property type="entry name" value="CHAIN DEHYDROGENASE, PUTATIVE (AFU_ORTHOLOGUE AFUA_4G08710)-RELATED"/>
    <property type="match status" value="1"/>
</dbReference>
<proteinExistence type="inferred from homology"/>
<accession>A0A0D2FQ02</accession>
<dbReference type="AlphaFoldDB" id="A0A0D2FQ02"/>
<dbReference type="STRING" id="348802.A0A0D2FQ02"/>
<evidence type="ECO:0000256" key="1">
    <source>
        <dbReference type="ARBA" id="ARBA00006484"/>
    </source>
</evidence>
<comment type="similarity">
    <text evidence="1">Belongs to the short-chain dehydrogenases/reductases (SDR) family.</text>
</comment>
<dbReference type="InterPro" id="IPR020904">
    <property type="entry name" value="Sc_DH/Rdtase_CS"/>
</dbReference>
<gene>
    <name evidence="4" type="ORF">PV05_02053</name>
</gene>
<keyword evidence="5" id="KW-1185">Reference proteome</keyword>
<dbReference type="CDD" id="cd05233">
    <property type="entry name" value="SDR_c"/>
    <property type="match status" value="1"/>
</dbReference>
<reference evidence="4 5" key="1">
    <citation type="submission" date="2015-01" db="EMBL/GenBank/DDBJ databases">
        <title>The Genome Sequence of Exophiala xenobiotica CBS118157.</title>
        <authorList>
            <consortium name="The Broad Institute Genomics Platform"/>
            <person name="Cuomo C."/>
            <person name="de Hoog S."/>
            <person name="Gorbushina A."/>
            <person name="Stielow B."/>
            <person name="Teixiera M."/>
            <person name="Abouelleil A."/>
            <person name="Chapman S.B."/>
            <person name="Priest M."/>
            <person name="Young S.K."/>
            <person name="Wortman J."/>
            <person name="Nusbaum C."/>
            <person name="Birren B."/>
        </authorList>
    </citation>
    <scope>NUCLEOTIDE SEQUENCE [LARGE SCALE GENOMIC DNA]</scope>
    <source>
        <strain evidence="4 5">CBS 118157</strain>
    </source>
</reference>
<dbReference type="OrthoDB" id="4505928at2759"/>
<dbReference type="Proteomes" id="UP000054342">
    <property type="component" value="Unassembled WGS sequence"/>
</dbReference>
<organism evidence="4 5">
    <name type="scientific">Exophiala xenobiotica</name>
    <dbReference type="NCBI Taxonomy" id="348802"/>
    <lineage>
        <taxon>Eukaryota</taxon>
        <taxon>Fungi</taxon>
        <taxon>Dikarya</taxon>
        <taxon>Ascomycota</taxon>
        <taxon>Pezizomycotina</taxon>
        <taxon>Eurotiomycetes</taxon>
        <taxon>Chaetothyriomycetidae</taxon>
        <taxon>Chaetothyriales</taxon>
        <taxon>Herpotrichiellaceae</taxon>
        <taxon>Exophiala</taxon>
    </lineage>
</organism>
<sequence length="293" mass="31176">MALPSPFKGYHHATYPAIDPSRPELSLKGKNVIVTGGGGTIGSAMVGAFAQAGVNLIGIVGRNQKTLDSTKAKHATQYPGVNLVTATADITDPTSLEAAFTQIRDTAKGPIDILISNAGYLARPATIMESEPREWWTAFEINAKGSFNTLRAFHAVAVTPQAVIVNLTSGAAQVANPAWSAYSASKLAGIRVFQTFQVENPDFHVVSIQPGIIQSDMSDKAGPGITPQDSADLPASFAVWLCSPEARFLKNKFVWANWDVDEMKARANQIQNSPLFTMGLAGWPVLPDEPASG</sequence>
<name>A0A0D2FQ02_9EURO</name>
<dbReference type="EMBL" id="KN847317">
    <property type="protein sequence ID" value="KIW61999.1"/>
    <property type="molecule type" value="Genomic_DNA"/>
</dbReference>
<evidence type="ECO:0000256" key="2">
    <source>
        <dbReference type="ARBA" id="ARBA00022857"/>
    </source>
</evidence>
<keyword evidence="3" id="KW-0560">Oxidoreductase</keyword>
<dbReference type="SUPFAM" id="SSF51735">
    <property type="entry name" value="NAD(P)-binding Rossmann-fold domains"/>
    <property type="match status" value="1"/>
</dbReference>
<dbReference type="GeneID" id="25323961"/>
<evidence type="ECO:0000313" key="5">
    <source>
        <dbReference type="Proteomes" id="UP000054342"/>
    </source>
</evidence>
<dbReference type="Pfam" id="PF00106">
    <property type="entry name" value="adh_short"/>
    <property type="match status" value="1"/>
</dbReference>